<organism evidence="2 3">
    <name type="scientific">Austropuccinia psidii MF-1</name>
    <dbReference type="NCBI Taxonomy" id="1389203"/>
    <lineage>
        <taxon>Eukaryota</taxon>
        <taxon>Fungi</taxon>
        <taxon>Dikarya</taxon>
        <taxon>Basidiomycota</taxon>
        <taxon>Pucciniomycotina</taxon>
        <taxon>Pucciniomycetes</taxon>
        <taxon>Pucciniales</taxon>
        <taxon>Sphaerophragmiaceae</taxon>
        <taxon>Austropuccinia</taxon>
    </lineage>
</organism>
<feature type="region of interest" description="Disordered" evidence="1">
    <location>
        <begin position="57"/>
        <end position="77"/>
    </location>
</feature>
<dbReference type="GO" id="GO:0003676">
    <property type="term" value="F:nucleic acid binding"/>
    <property type="evidence" value="ECO:0007669"/>
    <property type="project" value="InterPro"/>
</dbReference>
<reference evidence="2" key="1">
    <citation type="submission" date="2021-03" db="EMBL/GenBank/DDBJ databases">
        <title>Draft genome sequence of rust myrtle Austropuccinia psidii MF-1, a brazilian biotype.</title>
        <authorList>
            <person name="Quecine M.C."/>
            <person name="Pachon D.M.R."/>
            <person name="Bonatelli M.L."/>
            <person name="Correr F.H."/>
            <person name="Franceschini L.M."/>
            <person name="Leite T.F."/>
            <person name="Margarido G.R.A."/>
            <person name="Almeida C.A."/>
            <person name="Ferrarezi J.A."/>
            <person name="Labate C.A."/>
        </authorList>
    </citation>
    <scope>NUCLEOTIDE SEQUENCE</scope>
    <source>
        <strain evidence="2">MF-1</strain>
    </source>
</reference>
<accession>A0A9Q3GNZ4</accession>
<dbReference type="OrthoDB" id="2497579at2759"/>
<dbReference type="Gene3D" id="3.30.420.10">
    <property type="entry name" value="Ribonuclease H-like superfamily/Ribonuclease H"/>
    <property type="match status" value="1"/>
</dbReference>
<feature type="compositionally biased region" description="Polar residues" evidence="1">
    <location>
        <begin position="57"/>
        <end position="68"/>
    </location>
</feature>
<protein>
    <recommendedName>
        <fullName evidence="4">Tc1-like transposase DDE domain-containing protein</fullName>
    </recommendedName>
</protein>
<dbReference type="AlphaFoldDB" id="A0A9Q3GNZ4"/>
<dbReference type="EMBL" id="AVOT02003818">
    <property type="protein sequence ID" value="MBW0474653.1"/>
    <property type="molecule type" value="Genomic_DNA"/>
</dbReference>
<dbReference type="InterPro" id="IPR036397">
    <property type="entry name" value="RNaseH_sf"/>
</dbReference>
<name>A0A9Q3GNZ4_9BASI</name>
<gene>
    <name evidence="2" type="ORF">O181_014368</name>
</gene>
<evidence type="ECO:0000256" key="1">
    <source>
        <dbReference type="SAM" id="MobiDB-lite"/>
    </source>
</evidence>
<dbReference type="Proteomes" id="UP000765509">
    <property type="component" value="Unassembled WGS sequence"/>
</dbReference>
<keyword evidence="3" id="KW-1185">Reference proteome</keyword>
<comment type="caution">
    <text evidence="2">The sequence shown here is derived from an EMBL/GenBank/DDBJ whole genome shotgun (WGS) entry which is preliminary data.</text>
</comment>
<evidence type="ECO:0000313" key="2">
    <source>
        <dbReference type="EMBL" id="MBW0474653.1"/>
    </source>
</evidence>
<evidence type="ECO:0008006" key="4">
    <source>
        <dbReference type="Google" id="ProtNLM"/>
    </source>
</evidence>
<sequence length="170" mass="18942">MSQRSSLGKRSITCKSGGRLKRGGTLRALPSKVHGMWGILCGNVSAFGFSQRENNLDQDGSASLQTGPASVHSLDGAGPLDSRSSLPPFDGENTSIHMARASTDWRNWHKIQKLDWPAHSPNLNPIEKFINFCNWTHLTHIVEPHHHYISQKITLQIVIIISLMERDNQI</sequence>
<proteinExistence type="predicted"/>
<evidence type="ECO:0000313" key="3">
    <source>
        <dbReference type="Proteomes" id="UP000765509"/>
    </source>
</evidence>